<dbReference type="Proteomes" id="UP000319267">
    <property type="component" value="Unassembled WGS sequence"/>
</dbReference>
<evidence type="ECO:0000259" key="1">
    <source>
        <dbReference type="Pfam" id="PF00248"/>
    </source>
</evidence>
<dbReference type="InterPro" id="IPR036812">
    <property type="entry name" value="NAD(P)_OxRdtase_dom_sf"/>
</dbReference>
<dbReference type="InterPro" id="IPR023210">
    <property type="entry name" value="NADP_OxRdtase_dom"/>
</dbReference>
<reference evidence="2 3" key="1">
    <citation type="submission" date="2017-05" db="EMBL/GenBank/DDBJ databases">
        <authorList>
            <person name="Varghese N."/>
            <person name="Submissions S."/>
        </authorList>
    </citation>
    <scope>NUCLEOTIDE SEQUENCE [LARGE SCALE GENOMIC DNA]</scope>
    <source>
        <strain evidence="2 3">DSM 29982</strain>
    </source>
</reference>
<feature type="domain" description="NADP-dependent oxidoreductase" evidence="1">
    <location>
        <begin position="8"/>
        <end position="279"/>
    </location>
</feature>
<dbReference type="Gene3D" id="3.20.20.100">
    <property type="entry name" value="NADP-dependent oxidoreductase domain"/>
    <property type="match status" value="1"/>
</dbReference>
<keyword evidence="3" id="KW-1185">Reference proteome</keyword>
<organism evidence="2 3">
    <name type="scientific">Flavobacterium nitrogenifigens</name>
    <dbReference type="NCBI Taxonomy" id="1617283"/>
    <lineage>
        <taxon>Bacteria</taxon>
        <taxon>Pseudomonadati</taxon>
        <taxon>Bacteroidota</taxon>
        <taxon>Flavobacteriia</taxon>
        <taxon>Flavobacteriales</taxon>
        <taxon>Flavobacteriaceae</taxon>
        <taxon>Flavobacterium</taxon>
    </lineage>
</organism>
<proteinExistence type="predicted"/>
<accession>A0A521D3V8</accession>
<dbReference type="OrthoDB" id="9773828at2"/>
<dbReference type="Pfam" id="PF00248">
    <property type="entry name" value="Aldo_ket_red"/>
    <property type="match status" value="1"/>
</dbReference>
<protein>
    <submittedName>
        <fullName evidence="2">Predicted oxidoreductase</fullName>
    </submittedName>
</protein>
<dbReference type="SUPFAM" id="SSF51430">
    <property type="entry name" value="NAD(P)-linked oxidoreductase"/>
    <property type="match status" value="1"/>
</dbReference>
<gene>
    <name evidence="2" type="ORF">SAMN06265220_102944</name>
</gene>
<dbReference type="GO" id="GO:0005829">
    <property type="term" value="C:cytosol"/>
    <property type="evidence" value="ECO:0007669"/>
    <property type="project" value="TreeGrafter"/>
</dbReference>
<name>A0A521D3V8_9FLAO</name>
<dbReference type="AlphaFoldDB" id="A0A521D3V8"/>
<dbReference type="InterPro" id="IPR050523">
    <property type="entry name" value="AKR_Detox_Biosynth"/>
</dbReference>
<dbReference type="PANTHER" id="PTHR43364">
    <property type="entry name" value="NADH-SPECIFIC METHYLGLYOXAL REDUCTASE-RELATED"/>
    <property type="match status" value="1"/>
</dbReference>
<dbReference type="PANTHER" id="PTHR43364:SF1">
    <property type="entry name" value="OXIDOREDUCTASE YDHF"/>
    <property type="match status" value="1"/>
</dbReference>
<dbReference type="EMBL" id="FXTQ01000002">
    <property type="protein sequence ID" value="SMO65741.1"/>
    <property type="molecule type" value="Genomic_DNA"/>
</dbReference>
<evidence type="ECO:0000313" key="3">
    <source>
        <dbReference type="Proteomes" id="UP000319267"/>
    </source>
</evidence>
<sequence>MSKTVLSPIISGTMNWGVWDKNLTTKEMENMIQVSIENKITTFDHADIYGSYTTEADFGKAFHASKIAREKLQLITKCGIQMIAEKRPENKIKHYDYSKDYIIKSVETSLKNLKTDYVDVFLLHRPSPLMQADEIAEAVEKLKGEGKIIDFGLSNFTSSQTELIRSKTEVSYNQVQFSATHYEAMTDGSLDYMQTHGIRPLSWNPLGTVFREDTKKTRRLKKLFSELVEKYHLGSDTLLLAWILKHPAKIIPIAGTVNIARIQSLMKAVELEMDNQDWFAIWTESMGDDVP</sequence>
<evidence type="ECO:0000313" key="2">
    <source>
        <dbReference type="EMBL" id="SMO65741.1"/>
    </source>
</evidence>
<dbReference type="RefSeq" id="WP_111377513.1">
    <property type="nucleotide sequence ID" value="NZ_CP043612.1"/>
</dbReference>
<dbReference type="CDD" id="cd19092">
    <property type="entry name" value="AKR_BsYcsN_EcYdhF-like"/>
    <property type="match status" value="1"/>
</dbReference>